<dbReference type="EMBL" id="JBHSMP010000009">
    <property type="protein sequence ID" value="MFC5428366.1"/>
    <property type="molecule type" value="Genomic_DNA"/>
</dbReference>
<dbReference type="PANTHER" id="PTHR40260:SF2">
    <property type="entry name" value="BLR8190 PROTEIN"/>
    <property type="match status" value="1"/>
</dbReference>
<evidence type="ECO:0000259" key="1">
    <source>
        <dbReference type="Pfam" id="PF07110"/>
    </source>
</evidence>
<organism evidence="2 3">
    <name type="scientific">Paraburkholderia denitrificans</name>
    <dbReference type="NCBI Taxonomy" id="694025"/>
    <lineage>
        <taxon>Bacteria</taxon>
        <taxon>Pseudomonadati</taxon>
        <taxon>Pseudomonadota</taxon>
        <taxon>Betaproteobacteria</taxon>
        <taxon>Burkholderiales</taxon>
        <taxon>Burkholderiaceae</taxon>
        <taxon>Paraburkholderia</taxon>
    </lineage>
</organism>
<dbReference type="NCBIfam" id="TIGR02118">
    <property type="entry name" value="EthD family reductase"/>
    <property type="match status" value="1"/>
</dbReference>
<evidence type="ECO:0000313" key="2">
    <source>
        <dbReference type="EMBL" id="MFC5428366.1"/>
    </source>
</evidence>
<dbReference type="Pfam" id="PF07110">
    <property type="entry name" value="EthD"/>
    <property type="match status" value="1"/>
</dbReference>
<dbReference type="Proteomes" id="UP001596103">
    <property type="component" value="Unassembled WGS sequence"/>
</dbReference>
<keyword evidence="3" id="KW-1185">Reference proteome</keyword>
<accession>A0ABW0J5S8</accession>
<sequence>MIKVSILYPHRQNGRFDSEYYTTRHMPLAARLFGAALRGWSVDIGINAGPPDTPPPYVAAGHFLFDTADAFYAAFQPHAQTLLDDIPNYTDGGNGTILISEIKVSV</sequence>
<dbReference type="PANTHER" id="PTHR40260">
    <property type="entry name" value="BLR8190 PROTEIN"/>
    <property type="match status" value="1"/>
</dbReference>
<dbReference type="Gene3D" id="3.30.70.100">
    <property type="match status" value="1"/>
</dbReference>
<protein>
    <submittedName>
        <fullName evidence="2">EthD family reductase</fullName>
    </submittedName>
</protein>
<dbReference type="InterPro" id="IPR011008">
    <property type="entry name" value="Dimeric_a/b-barrel"/>
</dbReference>
<evidence type="ECO:0000313" key="3">
    <source>
        <dbReference type="Proteomes" id="UP001596103"/>
    </source>
</evidence>
<name>A0ABW0J5S8_9BURK</name>
<gene>
    <name evidence="2" type="ORF">ACFPTO_06035</name>
</gene>
<reference evidence="3" key="1">
    <citation type="journal article" date="2019" name="Int. J. Syst. Evol. Microbiol.">
        <title>The Global Catalogue of Microorganisms (GCM) 10K type strain sequencing project: providing services to taxonomists for standard genome sequencing and annotation.</title>
        <authorList>
            <consortium name="The Broad Institute Genomics Platform"/>
            <consortium name="The Broad Institute Genome Sequencing Center for Infectious Disease"/>
            <person name="Wu L."/>
            <person name="Ma J."/>
        </authorList>
    </citation>
    <scope>NUCLEOTIDE SEQUENCE [LARGE SCALE GENOMIC DNA]</scope>
    <source>
        <strain evidence="3">CCUG 56042</strain>
    </source>
</reference>
<dbReference type="SUPFAM" id="SSF54909">
    <property type="entry name" value="Dimeric alpha+beta barrel"/>
    <property type="match status" value="1"/>
</dbReference>
<comment type="caution">
    <text evidence="2">The sequence shown here is derived from an EMBL/GenBank/DDBJ whole genome shotgun (WGS) entry which is preliminary data.</text>
</comment>
<proteinExistence type="predicted"/>
<dbReference type="InterPro" id="IPR009799">
    <property type="entry name" value="EthD_dom"/>
</dbReference>
<feature type="domain" description="EthD" evidence="1">
    <location>
        <begin position="18"/>
        <end position="92"/>
    </location>
</feature>
<dbReference type="RefSeq" id="WP_377710145.1">
    <property type="nucleotide sequence ID" value="NZ_JBHSMP010000009.1"/>
</dbReference>